<keyword evidence="3" id="KW-1185">Reference proteome</keyword>
<proteinExistence type="predicted"/>
<dbReference type="EMBL" id="AP021861">
    <property type="protein sequence ID" value="BBO34109.1"/>
    <property type="molecule type" value="Genomic_DNA"/>
</dbReference>
<feature type="signal peptide" evidence="1">
    <location>
        <begin position="1"/>
        <end position="25"/>
    </location>
</feature>
<dbReference type="KEGG" id="lpav:PLANPX_3721"/>
<dbReference type="RefSeq" id="WP_152099748.1">
    <property type="nucleotide sequence ID" value="NZ_AP021861.1"/>
</dbReference>
<evidence type="ECO:0000313" key="2">
    <source>
        <dbReference type="EMBL" id="BBO34109.1"/>
    </source>
</evidence>
<gene>
    <name evidence="2" type="ORF">PLANPX_3721</name>
</gene>
<evidence type="ECO:0000313" key="3">
    <source>
        <dbReference type="Proteomes" id="UP000326837"/>
    </source>
</evidence>
<organism evidence="2 3">
    <name type="scientific">Lacipirellula parvula</name>
    <dbReference type="NCBI Taxonomy" id="2650471"/>
    <lineage>
        <taxon>Bacteria</taxon>
        <taxon>Pseudomonadati</taxon>
        <taxon>Planctomycetota</taxon>
        <taxon>Planctomycetia</taxon>
        <taxon>Pirellulales</taxon>
        <taxon>Lacipirellulaceae</taxon>
        <taxon>Lacipirellula</taxon>
    </lineage>
</organism>
<accession>A0A5K7XM78</accession>
<dbReference type="Proteomes" id="UP000326837">
    <property type="component" value="Chromosome"/>
</dbReference>
<sequence length="323" mass="35672">MNTYLARTSCYVALLFSSFAPLALAAETAATTSTPAPAAAAATASGEKYLLRYKFAMGEELRYDVKLVSKLRNNQDGRSEEVETETESVKSWKVTDVLPNGEMQFMHVVEWVKMSNQSPGLPPNKFDSRTNDPVPTGFQTAARAIGIPLSVLRIAPDGKVTFREQKHPQQKPQEDMPITLGLPEAEIAVGEKWSHPYNVTVLRKGGASLQIQTRRICKLRDVKNGVAVIDVEYQILTPVDSYARSQLVDRLTDGTVRFDVAKGRIIAQEHNVDKRILGHSSKASSLHFVSKLQERLLPSEVKEVKSEVQQASAVIETKPAAKK</sequence>
<reference evidence="3" key="1">
    <citation type="submission" date="2019-10" db="EMBL/GenBank/DDBJ databases">
        <title>Lacipirellula parvula gen. nov., sp. nov., representing a lineage of planctomycetes widespread in freshwater anoxic habitats, and description of the family Lacipirellulaceae.</title>
        <authorList>
            <person name="Dedysh S.N."/>
            <person name="Kulichevskaya I.S."/>
            <person name="Beletsky A.V."/>
            <person name="Rakitin A.L."/>
            <person name="Mardanov A.V."/>
            <person name="Ivanova A.A."/>
            <person name="Saltykova V.X."/>
            <person name="Rijpstra W.I.C."/>
            <person name="Sinninghe Damste J.S."/>
            <person name="Ravin N.V."/>
        </authorList>
    </citation>
    <scope>NUCLEOTIDE SEQUENCE [LARGE SCALE GENOMIC DNA]</scope>
    <source>
        <strain evidence="3">PX69</strain>
    </source>
</reference>
<keyword evidence="1" id="KW-0732">Signal</keyword>
<evidence type="ECO:0000256" key="1">
    <source>
        <dbReference type="SAM" id="SignalP"/>
    </source>
</evidence>
<feature type="chain" id="PRO_5025068981" evidence="1">
    <location>
        <begin position="26"/>
        <end position="323"/>
    </location>
</feature>
<dbReference type="AlphaFoldDB" id="A0A5K7XM78"/>
<protein>
    <submittedName>
        <fullName evidence="2">Uncharacterized protein</fullName>
    </submittedName>
</protein>
<name>A0A5K7XM78_9BACT</name>